<dbReference type="RefSeq" id="WP_152661542.1">
    <property type="nucleotide sequence ID" value="NZ_CP036422.1"/>
</dbReference>
<dbReference type="EC" id="1.2.1.88" evidence="5"/>
<evidence type="ECO:0000256" key="1">
    <source>
        <dbReference type="ARBA" id="ARBA00004786"/>
    </source>
</evidence>
<dbReference type="KEGG" id="halc:EY643_07080"/>
<dbReference type="InterPro" id="IPR025703">
    <property type="entry name" value="Bifunct_PutA"/>
</dbReference>
<dbReference type="InterPro" id="IPR005933">
    <property type="entry name" value="PutA_C"/>
</dbReference>
<dbReference type="InterPro" id="IPR041349">
    <property type="entry name" value="PRODH"/>
</dbReference>
<dbReference type="InterPro" id="IPR015590">
    <property type="entry name" value="Aldehyde_DH_dom"/>
</dbReference>
<dbReference type="GO" id="GO:0003677">
    <property type="term" value="F:DNA binding"/>
    <property type="evidence" value="ECO:0007669"/>
    <property type="project" value="UniProtKB-KW"/>
</dbReference>
<dbReference type="Proteomes" id="UP000326287">
    <property type="component" value="Chromosome"/>
</dbReference>
<organism evidence="11 12">
    <name type="scientific">Halioglobus maricola</name>
    <dbReference type="NCBI Taxonomy" id="2601894"/>
    <lineage>
        <taxon>Bacteria</taxon>
        <taxon>Pseudomonadati</taxon>
        <taxon>Pseudomonadota</taxon>
        <taxon>Gammaproteobacteria</taxon>
        <taxon>Cellvibrionales</taxon>
        <taxon>Halieaceae</taxon>
        <taxon>Halioglobus</taxon>
    </lineage>
</organism>
<dbReference type="Pfam" id="PF14850">
    <property type="entry name" value="Pro_dh-DNA_bdg"/>
    <property type="match status" value="1"/>
</dbReference>
<keyword evidence="5" id="KW-0805">Transcription regulation</keyword>
<feature type="active site" evidence="6">
    <location>
        <position position="833"/>
    </location>
</feature>
<keyword evidence="2 5" id="KW-0560">Oxidoreductase</keyword>
<dbReference type="FunFam" id="3.40.309.10:FF:000005">
    <property type="entry name" value="1-pyrroline-5-carboxylate dehydrogenase 1"/>
    <property type="match status" value="1"/>
</dbReference>
<dbReference type="GO" id="GO:0009898">
    <property type="term" value="C:cytoplasmic side of plasma membrane"/>
    <property type="evidence" value="ECO:0007669"/>
    <property type="project" value="TreeGrafter"/>
</dbReference>
<keyword evidence="5" id="KW-0804">Transcription</keyword>
<evidence type="ECO:0000256" key="3">
    <source>
        <dbReference type="ARBA" id="ARBA00023027"/>
    </source>
</evidence>
<comment type="similarity">
    <text evidence="5">In the N-terminal section; belongs to the proline dehydrogenase family.</text>
</comment>
<dbReference type="Gene3D" id="3.40.605.10">
    <property type="entry name" value="Aldehyde Dehydrogenase, Chain A, domain 1"/>
    <property type="match status" value="1"/>
</dbReference>
<dbReference type="UniPathway" id="UPA00261">
    <property type="reaction ID" value="UER00373"/>
</dbReference>
<dbReference type="InterPro" id="IPR016161">
    <property type="entry name" value="Ald_DH/histidinol_DH"/>
</dbReference>
<dbReference type="Pfam" id="PF18327">
    <property type="entry name" value="PRODH"/>
    <property type="match status" value="1"/>
</dbReference>
<proteinExistence type="inferred from homology"/>
<evidence type="ECO:0000313" key="12">
    <source>
        <dbReference type="Proteomes" id="UP000326287"/>
    </source>
</evidence>
<dbReference type="SUPFAM" id="SSF81935">
    <property type="entry name" value="N-terminal domain of bifunctional PutA protein"/>
    <property type="match status" value="1"/>
</dbReference>
<dbReference type="Gene3D" id="3.40.309.10">
    <property type="entry name" value="Aldehyde Dehydrogenase, Chain A, domain 2"/>
    <property type="match status" value="1"/>
</dbReference>
<keyword evidence="3 5" id="KW-0520">NAD</keyword>
<keyword evidence="12" id="KW-1185">Reference proteome</keyword>
<evidence type="ECO:0000256" key="6">
    <source>
        <dbReference type="PIRSR" id="PIRSR000197-1"/>
    </source>
</evidence>
<evidence type="ECO:0000259" key="10">
    <source>
        <dbReference type="Pfam" id="PF18327"/>
    </source>
</evidence>
<evidence type="ECO:0000256" key="2">
    <source>
        <dbReference type="ARBA" id="ARBA00023002"/>
    </source>
</evidence>
<keyword evidence="5" id="KW-0678">Repressor</keyword>
<protein>
    <recommendedName>
        <fullName evidence="5">Bifunctional protein PutA</fullName>
    </recommendedName>
    <domain>
        <recommendedName>
            <fullName evidence="5">Proline dehydrogenase</fullName>
            <ecNumber evidence="5">1.5.5.2</ecNumber>
        </recommendedName>
        <alternativeName>
            <fullName evidence="5">Proline oxidase</fullName>
        </alternativeName>
    </domain>
    <domain>
        <recommendedName>
            <fullName evidence="5">Delta-1-pyrroline-5-carboxylate dehydrogenase</fullName>
            <shortName evidence="5">P5C dehydrogenase</shortName>
            <ecNumber evidence="5">1.2.1.88</ecNumber>
        </recommendedName>
        <alternativeName>
            <fullName evidence="5">L-glutamate gamma-semialdehyde dehydrogenase</fullName>
        </alternativeName>
    </domain>
</protein>
<dbReference type="SUPFAM" id="SSF51730">
    <property type="entry name" value="FAD-linked oxidoreductase"/>
    <property type="match status" value="1"/>
</dbReference>
<dbReference type="InterPro" id="IPR002872">
    <property type="entry name" value="Proline_DH_dom"/>
</dbReference>
<dbReference type="InterPro" id="IPR050485">
    <property type="entry name" value="Proline_metab_enzyme"/>
</dbReference>
<evidence type="ECO:0000313" key="11">
    <source>
        <dbReference type="EMBL" id="QFU75435.1"/>
    </source>
</evidence>
<dbReference type="Pfam" id="PF01619">
    <property type="entry name" value="Pro_dh"/>
    <property type="match status" value="1"/>
</dbReference>
<dbReference type="InterPro" id="IPR016160">
    <property type="entry name" value="Ald_DH_CS_CYS"/>
</dbReference>
<feature type="domain" description="Proline utilization A proline dehydrogenase N-terminal" evidence="10">
    <location>
        <begin position="7"/>
        <end position="53"/>
    </location>
</feature>
<comment type="function">
    <text evidence="5">Oxidizes proline to glutamate for use as a carbon and nitrogen source.</text>
</comment>
<dbReference type="Gene3D" id="3.20.20.220">
    <property type="match status" value="1"/>
</dbReference>
<dbReference type="EMBL" id="CP036422">
    <property type="protein sequence ID" value="QFU75435.1"/>
    <property type="molecule type" value="Genomic_DNA"/>
</dbReference>
<gene>
    <name evidence="11" type="primary">putA</name>
    <name evidence="11" type="ORF">EY643_07080</name>
</gene>
<dbReference type="CDD" id="cd07125">
    <property type="entry name" value="ALDH_PutA-P5CDH"/>
    <property type="match status" value="1"/>
</dbReference>
<evidence type="ECO:0000256" key="4">
    <source>
        <dbReference type="ARBA" id="ARBA00048142"/>
    </source>
</evidence>
<name>A0A5P9NIQ1_9GAMM</name>
<dbReference type="PROSITE" id="PS00070">
    <property type="entry name" value="ALDEHYDE_DEHYDR_CYS"/>
    <property type="match status" value="1"/>
</dbReference>
<dbReference type="InterPro" id="IPR024089">
    <property type="entry name" value="PRODH_PutA_dom_I/II"/>
</dbReference>
<reference evidence="11 12" key="1">
    <citation type="submission" date="2019-02" db="EMBL/GenBank/DDBJ databases">
        <authorList>
            <person name="Li S.-H."/>
        </authorList>
    </citation>
    <scope>NUCLEOTIDE SEQUENCE [LARGE SCALE GENOMIC DNA]</scope>
    <source>
        <strain evidence="11 12">IMCC14385</strain>
    </source>
</reference>
<evidence type="ECO:0000259" key="7">
    <source>
        <dbReference type="Pfam" id="PF00171"/>
    </source>
</evidence>
<evidence type="ECO:0000259" key="8">
    <source>
        <dbReference type="Pfam" id="PF01619"/>
    </source>
</evidence>
<dbReference type="PANTHER" id="PTHR42862">
    <property type="entry name" value="DELTA-1-PYRROLINE-5-CARBOXYLATE DEHYDROGENASE 1, ISOFORM A-RELATED"/>
    <property type="match status" value="1"/>
</dbReference>
<dbReference type="InterPro" id="IPR029041">
    <property type="entry name" value="FAD-linked_oxidoreductase-like"/>
</dbReference>
<dbReference type="OrthoDB" id="5887723at2"/>
<dbReference type="GO" id="GO:0004657">
    <property type="term" value="F:proline dehydrogenase activity"/>
    <property type="evidence" value="ECO:0007669"/>
    <property type="project" value="UniProtKB-UniRule"/>
</dbReference>
<dbReference type="PIRSF" id="PIRSF000197">
    <property type="entry name" value="Bifunct_PutA"/>
    <property type="match status" value="1"/>
</dbReference>
<dbReference type="Pfam" id="PF00171">
    <property type="entry name" value="Aldedh"/>
    <property type="match status" value="1"/>
</dbReference>
<comment type="catalytic activity">
    <reaction evidence="5">
        <text>L-proline + a quinone = (S)-1-pyrroline-5-carboxylate + a quinol + H(+)</text>
        <dbReference type="Rhea" id="RHEA:23784"/>
        <dbReference type="ChEBI" id="CHEBI:15378"/>
        <dbReference type="ChEBI" id="CHEBI:17388"/>
        <dbReference type="ChEBI" id="CHEBI:24646"/>
        <dbReference type="ChEBI" id="CHEBI:60039"/>
        <dbReference type="ChEBI" id="CHEBI:132124"/>
        <dbReference type="EC" id="1.5.5.2"/>
    </reaction>
</comment>
<dbReference type="GO" id="GO:0003700">
    <property type="term" value="F:DNA-binding transcription factor activity"/>
    <property type="evidence" value="ECO:0007669"/>
    <property type="project" value="InterPro"/>
</dbReference>
<accession>A0A5P9NIQ1</accession>
<comment type="pathway">
    <text evidence="1 5">Amino-acid degradation; L-proline degradation into L-glutamate; L-glutamate from L-proline: step 2/2.</text>
</comment>
<comment type="cofactor">
    <cofactor evidence="5">
        <name>FAD</name>
        <dbReference type="ChEBI" id="CHEBI:57692"/>
    </cofactor>
</comment>
<evidence type="ECO:0000259" key="9">
    <source>
        <dbReference type="Pfam" id="PF14850"/>
    </source>
</evidence>
<dbReference type="GO" id="GO:0010133">
    <property type="term" value="P:L-proline catabolic process to L-glutamate"/>
    <property type="evidence" value="ECO:0007669"/>
    <property type="project" value="UniProtKB-UniRule"/>
</dbReference>
<keyword evidence="5" id="KW-0642">Proline metabolism</keyword>
<dbReference type="NCBIfam" id="NF008869">
    <property type="entry name" value="PRK11904.1"/>
    <property type="match status" value="1"/>
</dbReference>
<keyword evidence="5" id="KW-0274">FAD</keyword>
<dbReference type="AlphaFoldDB" id="A0A5P9NIQ1"/>
<dbReference type="SUPFAM" id="SSF53720">
    <property type="entry name" value="ALDH-like"/>
    <property type="match status" value="1"/>
</dbReference>
<dbReference type="Gene3D" id="1.20.5.460">
    <property type="entry name" value="Single helix bin"/>
    <property type="match status" value="1"/>
</dbReference>
<dbReference type="GO" id="GO:0003842">
    <property type="term" value="F:L-glutamate gamma-semialdehyde dehydrogenase activity"/>
    <property type="evidence" value="ECO:0007669"/>
    <property type="project" value="UniProtKB-UniRule"/>
</dbReference>
<dbReference type="EC" id="1.5.5.2" evidence="5"/>
<dbReference type="PANTHER" id="PTHR42862:SF1">
    <property type="entry name" value="DELTA-1-PYRROLINE-5-CARBOXYLATE DEHYDROGENASE 2, ISOFORM A-RELATED"/>
    <property type="match status" value="1"/>
</dbReference>
<feature type="active site" evidence="6">
    <location>
        <position position="799"/>
    </location>
</feature>
<dbReference type="NCBIfam" id="TIGR01238">
    <property type="entry name" value="D1pyr5carbox3"/>
    <property type="match status" value="1"/>
</dbReference>
<comment type="pathway">
    <text evidence="5">Amino-acid degradation; L-proline degradation into L-glutamate; L-glutamate from L-proline: step 1/2.</text>
</comment>
<dbReference type="InterPro" id="IPR016162">
    <property type="entry name" value="Ald_DH_N"/>
</dbReference>
<dbReference type="InterPro" id="IPR016163">
    <property type="entry name" value="Ald_DH_C"/>
</dbReference>
<comment type="catalytic activity">
    <reaction evidence="4 5">
        <text>L-glutamate 5-semialdehyde + NAD(+) + H2O = L-glutamate + NADH + 2 H(+)</text>
        <dbReference type="Rhea" id="RHEA:30235"/>
        <dbReference type="ChEBI" id="CHEBI:15377"/>
        <dbReference type="ChEBI" id="CHEBI:15378"/>
        <dbReference type="ChEBI" id="CHEBI:29985"/>
        <dbReference type="ChEBI" id="CHEBI:57540"/>
        <dbReference type="ChEBI" id="CHEBI:57945"/>
        <dbReference type="ChEBI" id="CHEBI:58066"/>
        <dbReference type="EC" id="1.2.1.88"/>
    </reaction>
</comment>
<feature type="domain" description="Aldehyde dehydrogenase" evidence="7">
    <location>
        <begin position="565"/>
        <end position="1021"/>
    </location>
</feature>
<sequence length="1047" mass="113609">MADKLQTLRDEIRAAHCADEHQVVVRLLDTCALGAPARQAIRNNAIGLVEQCRGQSDRAGTLDAFLQEFGLSNKEGIALMCLAESLLRVPDQETADKLIAEKILSGDWAAHKGKSGSRFVNASVWGLMLTGRVVHLDDDITGDTASWMKKLVSGMGEPVVRRAVLQAMKIMGGQYVLGRTIEEGVQKGVSGNRPGTRFSFDMLGEGARTEQDAQRYYEAYAEAIGCIARLGSREGVVQSDGISVKLSALHPRYEYRQKRRVMDELLPRVKALAVMAKRGNIGFSIDAEEADRLDLSLDLFAALAHDQDLAGWDGLGFVLQAYQKRAVAVAHWLIALAENTQRRLMVRLVKGAYWDGEIKHAQEMGFDDYPVFTRKCHTDLSYQVCAQVLLGAPDDIFPQFATHNAHTVAMVQALATESSAYEFQRLHGMGHLLYDQVQDAMPDTAIRVYAPVGNHRDLLPYLVRRLLENGANSSFVNRFLDAQVPAAELITDQVDLTRVSQPYRHSRIPVPADIYQQAQIPWKNSRGIDLADSVSVAPLLATMASSLDTTAVAGPIIGGERQTGHAMAVMSPTEVSRKVGSVIEASPAQVSDAMGRAHAAQPAWDTLGVDARAACLERAAELLEEQCESLMGLIVAEAGRTIDDALAEVREAVDFCRYYARQGRHTLRGEKSMPGPTGEDNQLSLHGRGVFLCVSPWNFPLAIFAGQVVAALMAGNSVLAKPAEQTPLIAMRAVQILHQAGVPAEVLHLLPGDGASVGGAAIADPRLAGVAFTGSTETARLINRQLAARDGAILPLIAETGGLNVMLVDSTALPEQVVDDVIDSAFQSAGQRCSALRVLYLQEDVADNIITMLSGAMAELKIGDPAALSTDIGPVIDLDARQMLERHEQRMRREAKLLAACELEDVHREGHFCAPQVYEIEKLSQLEREVFGPILHVIRYKVSDIPRIYDEINASGYGLTLGVHSRIDAFAREVFHATRIGNTYINRNMVGAVPGVNPFGGHGLSGTGPKAGGPNYLVRFATERTRTENVVARGGNTQLFGLTEQGA</sequence>
<comment type="similarity">
    <text evidence="5">In the C-terminal section; belongs to the aldehyde dehydrogenase family.</text>
</comment>
<feature type="domain" description="Proline dehydrogenase" evidence="8">
    <location>
        <begin position="192"/>
        <end position="478"/>
    </location>
</feature>
<keyword evidence="5" id="KW-0285">Flavoprotein</keyword>
<keyword evidence="5" id="KW-0238">DNA-binding</keyword>
<feature type="domain" description="Proline dehydrogenase PutA" evidence="9">
    <location>
        <begin position="62"/>
        <end position="175"/>
    </location>
</feature>
<evidence type="ECO:0000256" key="5">
    <source>
        <dbReference type="PIRNR" id="PIRNR000197"/>
    </source>
</evidence>
<dbReference type="InterPro" id="IPR024082">
    <property type="entry name" value="PRODH_PutA_dom_II"/>
</dbReference>